<evidence type="ECO:0000313" key="3">
    <source>
        <dbReference type="Proteomes" id="UP000583929"/>
    </source>
</evidence>
<name>A0A7J6G6J6_CANSA</name>
<dbReference type="EMBL" id="JAATIQ010000135">
    <property type="protein sequence ID" value="KAF4378603.1"/>
    <property type="molecule type" value="Genomic_DNA"/>
</dbReference>
<feature type="transmembrane region" description="Helical" evidence="1">
    <location>
        <begin position="17"/>
        <end position="38"/>
    </location>
</feature>
<keyword evidence="3" id="KW-1185">Reference proteome</keyword>
<proteinExistence type="predicted"/>
<evidence type="ECO:0000256" key="1">
    <source>
        <dbReference type="SAM" id="Phobius"/>
    </source>
</evidence>
<accession>A0A7J6G6J6</accession>
<organism evidence="2 3">
    <name type="scientific">Cannabis sativa</name>
    <name type="common">Hemp</name>
    <name type="synonym">Marijuana</name>
    <dbReference type="NCBI Taxonomy" id="3483"/>
    <lineage>
        <taxon>Eukaryota</taxon>
        <taxon>Viridiplantae</taxon>
        <taxon>Streptophyta</taxon>
        <taxon>Embryophyta</taxon>
        <taxon>Tracheophyta</taxon>
        <taxon>Spermatophyta</taxon>
        <taxon>Magnoliopsida</taxon>
        <taxon>eudicotyledons</taxon>
        <taxon>Gunneridae</taxon>
        <taxon>Pentapetalae</taxon>
        <taxon>rosids</taxon>
        <taxon>fabids</taxon>
        <taxon>Rosales</taxon>
        <taxon>Cannabaceae</taxon>
        <taxon>Cannabis</taxon>
    </lineage>
</organism>
<feature type="transmembrane region" description="Helical" evidence="1">
    <location>
        <begin position="50"/>
        <end position="73"/>
    </location>
</feature>
<protein>
    <submittedName>
        <fullName evidence="2">Uncharacterized protein</fullName>
    </submittedName>
</protein>
<keyword evidence="1" id="KW-0812">Transmembrane</keyword>
<gene>
    <name evidence="2" type="ORF">G4B88_023143</name>
</gene>
<dbReference type="AlphaFoldDB" id="A0A7J6G6J6"/>
<sequence length="92" mass="10420">MGRTTGQDGRITRRSELICVVVGCFFFQLANWVIHYFASPSRDPLFVNTSVSLLHSTIISSSVIFILMNQWLITRGSSSGRVFMFDHSQLFS</sequence>
<keyword evidence="1" id="KW-0472">Membrane</keyword>
<comment type="caution">
    <text evidence="2">The sequence shown here is derived from an EMBL/GenBank/DDBJ whole genome shotgun (WGS) entry which is preliminary data.</text>
</comment>
<evidence type="ECO:0000313" key="2">
    <source>
        <dbReference type="EMBL" id="KAF4378603.1"/>
    </source>
</evidence>
<dbReference type="Proteomes" id="UP000583929">
    <property type="component" value="Unassembled WGS sequence"/>
</dbReference>
<reference evidence="2 3" key="1">
    <citation type="journal article" date="2020" name="bioRxiv">
        <title>Sequence and annotation of 42 cannabis genomes reveals extensive copy number variation in cannabinoid synthesis and pathogen resistance genes.</title>
        <authorList>
            <person name="Mckernan K.J."/>
            <person name="Helbert Y."/>
            <person name="Kane L.T."/>
            <person name="Ebling H."/>
            <person name="Zhang L."/>
            <person name="Liu B."/>
            <person name="Eaton Z."/>
            <person name="Mclaughlin S."/>
            <person name="Kingan S."/>
            <person name="Baybayan P."/>
            <person name="Concepcion G."/>
            <person name="Jordan M."/>
            <person name="Riva A."/>
            <person name="Barbazuk W."/>
            <person name="Harkins T."/>
        </authorList>
    </citation>
    <scope>NUCLEOTIDE SEQUENCE [LARGE SCALE GENOMIC DNA]</scope>
    <source>
        <strain evidence="3">cv. Jamaican Lion 4</strain>
        <tissue evidence="2">Leaf</tissue>
    </source>
</reference>
<keyword evidence="1" id="KW-1133">Transmembrane helix</keyword>